<dbReference type="EMBL" id="JAKHPW010000002">
    <property type="protein sequence ID" value="MCZ3621900.1"/>
    <property type="molecule type" value="Genomic_DNA"/>
</dbReference>
<dbReference type="RefSeq" id="WP_021350805.1">
    <property type="nucleotide sequence ID" value="NZ_CABMGH010000030.1"/>
</dbReference>
<reference evidence="2 3" key="1">
    <citation type="submission" date="2022-01" db="EMBL/GenBank/DDBJ databases">
        <title>VMRC isolate genome collection.</title>
        <authorList>
            <person name="France M."/>
            <person name="Rutt L."/>
            <person name="Humphrys M."/>
            <person name="Ravel J."/>
        </authorList>
    </citation>
    <scope>NUCLEOTIDE SEQUENCE [LARGE SCALE GENOMIC DNA]</scope>
    <source>
        <strain evidence="2 3">C0172B4</strain>
    </source>
</reference>
<organism evidence="2 3">
    <name type="scientific">Lactobacillus mulieris</name>
    <dbReference type="NCBI Taxonomy" id="2508708"/>
    <lineage>
        <taxon>Bacteria</taxon>
        <taxon>Bacillati</taxon>
        <taxon>Bacillota</taxon>
        <taxon>Bacilli</taxon>
        <taxon>Lactobacillales</taxon>
        <taxon>Lactobacillaceae</taxon>
        <taxon>Lactobacillus</taxon>
    </lineage>
</organism>
<feature type="transmembrane region" description="Helical" evidence="1">
    <location>
        <begin position="21"/>
        <end position="41"/>
    </location>
</feature>
<protein>
    <submittedName>
        <fullName evidence="2">Uncharacterized protein</fullName>
    </submittedName>
</protein>
<gene>
    <name evidence="2" type="ORF">L2772_03310</name>
</gene>
<dbReference type="Proteomes" id="UP001211420">
    <property type="component" value="Unassembled WGS sequence"/>
</dbReference>
<keyword evidence="1" id="KW-0812">Transmembrane</keyword>
<keyword evidence="1" id="KW-0472">Membrane</keyword>
<keyword evidence="3" id="KW-1185">Reference proteome</keyword>
<comment type="caution">
    <text evidence="2">The sequence shown here is derived from an EMBL/GenBank/DDBJ whole genome shotgun (WGS) entry which is preliminary data.</text>
</comment>
<evidence type="ECO:0000313" key="3">
    <source>
        <dbReference type="Proteomes" id="UP001211420"/>
    </source>
</evidence>
<accession>A0ABT4K329</accession>
<sequence>MLTKWTNQFNRIFEGNVTKKQCLALTLGYAALLAFCIWLLMITGPEFLPGT</sequence>
<proteinExistence type="predicted"/>
<keyword evidence="1" id="KW-1133">Transmembrane helix</keyword>
<evidence type="ECO:0000313" key="2">
    <source>
        <dbReference type="EMBL" id="MCZ3621900.1"/>
    </source>
</evidence>
<evidence type="ECO:0000256" key="1">
    <source>
        <dbReference type="SAM" id="Phobius"/>
    </source>
</evidence>
<name>A0ABT4K329_9LACO</name>